<evidence type="ECO:0000256" key="11">
    <source>
        <dbReference type="ARBA" id="ARBA00023002"/>
    </source>
</evidence>
<dbReference type="STRING" id="1552123.EP57_13140"/>
<evidence type="ECO:0000313" key="39">
    <source>
        <dbReference type="Proteomes" id="UP000544413"/>
    </source>
</evidence>
<dbReference type="EC" id="1.1.1.3" evidence="5 18"/>
<dbReference type="EMBL" id="JNFA01000028">
    <property type="protein sequence ID" value="KGL38876.1"/>
    <property type="molecule type" value="Genomic_DNA"/>
</dbReference>
<dbReference type="InterPro" id="IPR005106">
    <property type="entry name" value="Asp/hSer_DH_NAD-bd"/>
</dbReference>
<accession>A0A099W2B4</accession>
<dbReference type="EMBL" id="JAARSH010000005">
    <property type="protein sequence ID" value="MBC1616268.1"/>
    <property type="molecule type" value="Genomic_DNA"/>
</dbReference>
<dbReference type="GO" id="GO:0009088">
    <property type="term" value="P:threonine biosynthetic process"/>
    <property type="evidence" value="ECO:0007669"/>
    <property type="project" value="UniProtKB-UniPathway"/>
</dbReference>
<gene>
    <name evidence="21" type="ORF">EP57_13140</name>
    <name evidence="23" type="ORF">HB759_11450</name>
    <name evidence="22" type="ORF">HB811_13995</name>
    <name evidence="24" type="ORF">HB836_06545</name>
    <name evidence="26" type="ORF">HB902_12250</name>
    <name evidence="27" type="ORF">HB904_08715</name>
    <name evidence="32" type="ORF">HBP98_14590</name>
    <name evidence="28" type="ORF">HCA46_13565</name>
    <name evidence="31" type="ORF">HCB25_10305</name>
    <name evidence="29" type="ORF">HCB27_13525</name>
    <name evidence="30" type="ORF">HCB35_12470</name>
    <name evidence="25" type="ORF">HCI99_07245</name>
</gene>
<dbReference type="EMBL" id="JAASTX010000007">
    <property type="protein sequence ID" value="MBC1491619.1"/>
    <property type="molecule type" value="Genomic_DNA"/>
</dbReference>
<dbReference type="EMBL" id="JAARUV010000005">
    <property type="protein sequence ID" value="MBC1779868.1"/>
    <property type="molecule type" value="Genomic_DNA"/>
</dbReference>
<evidence type="ECO:0000313" key="40">
    <source>
        <dbReference type="Proteomes" id="UP000546244"/>
    </source>
</evidence>
<dbReference type="Proteomes" id="UP000546244">
    <property type="component" value="Unassembled WGS sequence"/>
</dbReference>
<dbReference type="GeneID" id="58718287"/>
<dbReference type="Gene3D" id="3.30.360.10">
    <property type="entry name" value="Dihydrodipicolinate Reductase, domain 2"/>
    <property type="match status" value="1"/>
</dbReference>
<dbReference type="UniPathway" id="UPA00051">
    <property type="reaction ID" value="UER00465"/>
</dbReference>
<dbReference type="Proteomes" id="UP000532866">
    <property type="component" value="Unassembled WGS sequence"/>
</dbReference>
<keyword evidence="33" id="KW-1185">Reference proteome</keyword>
<dbReference type="InterPro" id="IPR016204">
    <property type="entry name" value="HDH"/>
</dbReference>
<comment type="caution">
    <text evidence="21">The sequence shown here is derived from an EMBL/GenBank/DDBJ whole genome shotgun (WGS) entry which is preliminary data.</text>
</comment>
<dbReference type="EMBL" id="JAARPT010000003">
    <property type="protein sequence ID" value="MBC1401255.1"/>
    <property type="molecule type" value="Genomic_DNA"/>
</dbReference>
<evidence type="ECO:0000256" key="19">
    <source>
        <dbReference type="RuleBase" id="RU004171"/>
    </source>
</evidence>
<dbReference type="UniPathway" id="UPA00050">
    <property type="reaction ID" value="UER00063"/>
</dbReference>
<evidence type="ECO:0000313" key="42">
    <source>
        <dbReference type="Proteomes" id="UP000550367"/>
    </source>
</evidence>
<evidence type="ECO:0000313" key="35">
    <source>
        <dbReference type="Proteomes" id="UP000533953"/>
    </source>
</evidence>
<evidence type="ECO:0000256" key="3">
    <source>
        <dbReference type="ARBA" id="ARBA00005062"/>
    </source>
</evidence>
<dbReference type="EMBL" id="JAARMV010000004">
    <property type="protein sequence ID" value="MBC2373235.1"/>
    <property type="molecule type" value="Genomic_DNA"/>
</dbReference>
<sequence>MEAKLKVGILGFGTVGSGVIHILEEHAEKISQITGYQVSVKKVLVRDLEKNRRYETKGFSLTTEPTDILDDPEISVVVEVMGSIEPAREYILQALKAGKHVVTANKDLIALHGDELIAVAQANKCDLFYEASVAGGIPILRTIVNGLAADKIQKVMGIVNGTTNFMLTKMKTEKRTYEDVLKEAQDLGFAEADPTSDVDGIDAARKMVILTRLAFGMNVDLADVDTVGIRGIAPRDMEVAEQLKYVIKLVGTAEEKNGSVAVSVGPVLLPKYHPMAGVNNENNAVFVTGAAAGETMYYGPGAGELPTATSVVSDIITVAKNSKLGTNGNAFNSYQHDTKQTSPDEIFSKYYMRIVMDDKTGTFLKLTQIFAEAGVGFDKILQEPLDDYTATVVVVTHVTSKAQLEQAISRVELEPQMQMQAKYQVVEG</sequence>
<feature type="domain" description="ACT" evidence="20">
    <location>
        <begin position="351"/>
        <end position="428"/>
    </location>
</feature>
<dbReference type="EMBL" id="JAAROV010000004">
    <property type="protein sequence ID" value="MBC1317891.1"/>
    <property type="molecule type" value="Genomic_DNA"/>
</dbReference>
<reference evidence="34 35" key="2">
    <citation type="submission" date="2020-03" db="EMBL/GenBank/DDBJ databases">
        <title>Soil Listeria distribution.</title>
        <authorList>
            <person name="Liao J."/>
            <person name="Wiedmann M."/>
        </authorList>
    </citation>
    <scope>NUCLEOTIDE SEQUENCE [LARGE SCALE GENOMIC DNA]</scope>
    <source>
        <strain evidence="30 43">FSL L7-0149</strain>
        <strain evidence="31 42">FSL L7-0153</strain>
        <strain evidence="29 36">FSL L7-0259</strain>
        <strain evidence="28 41">FSL L7-1017</strain>
        <strain evidence="27 44">FSL L7-1299</strain>
        <strain evidence="26 37">FSL L7-1387</strain>
        <strain evidence="25 35">FSL L7-1547</strain>
        <strain evidence="24 39">FSL L7-1658</strain>
        <strain evidence="22 38">FSL L7-1816</strain>
        <strain evidence="23 34">FSL L7-1833</strain>
        <strain evidence="32 40">FSL L7-1850</strain>
    </source>
</reference>
<evidence type="ECO:0000313" key="31">
    <source>
        <dbReference type="EMBL" id="MBC2244458.1"/>
    </source>
</evidence>
<dbReference type="InterPro" id="IPR045865">
    <property type="entry name" value="ACT-like_dom_sf"/>
</dbReference>
<evidence type="ECO:0000256" key="12">
    <source>
        <dbReference type="ARBA" id="ARBA00023027"/>
    </source>
</evidence>
<dbReference type="Proteomes" id="UP000553016">
    <property type="component" value="Unassembled WGS sequence"/>
</dbReference>
<dbReference type="PANTHER" id="PTHR43331">
    <property type="entry name" value="HOMOSERINE DEHYDROGENASE"/>
    <property type="match status" value="1"/>
</dbReference>
<evidence type="ECO:0000256" key="14">
    <source>
        <dbReference type="ARBA" id="ARBA00023167"/>
    </source>
</evidence>
<evidence type="ECO:0000313" key="33">
    <source>
        <dbReference type="Proteomes" id="UP000029844"/>
    </source>
</evidence>
<reference evidence="21 33" key="1">
    <citation type="submission" date="2014-05" db="EMBL/GenBank/DDBJ databases">
        <title>Novel Listeriaceae from food processing environments.</title>
        <authorList>
            <person name="den Bakker H.C."/>
        </authorList>
    </citation>
    <scope>NUCLEOTIDE SEQUENCE [LARGE SCALE GENOMIC DNA]</scope>
    <source>
        <strain evidence="21 33">FSL A5-0281</strain>
    </source>
</reference>
<keyword evidence="14 18" id="KW-0486">Methionine biosynthesis</keyword>
<keyword evidence="9" id="KW-0479">Metal-binding</keyword>
<evidence type="ECO:0000256" key="5">
    <source>
        <dbReference type="ARBA" id="ARBA00013213"/>
    </source>
</evidence>
<dbReference type="Proteomes" id="UP000541955">
    <property type="component" value="Unassembled WGS sequence"/>
</dbReference>
<dbReference type="EMBL" id="JAARYY010000005">
    <property type="protein sequence ID" value="MBC2244458.1"/>
    <property type="molecule type" value="Genomic_DNA"/>
</dbReference>
<dbReference type="Proteomes" id="UP000550367">
    <property type="component" value="Unassembled WGS sequence"/>
</dbReference>
<feature type="active site" description="Proton donor" evidence="16">
    <location>
        <position position="206"/>
    </location>
</feature>
<dbReference type="Gene3D" id="3.30.70.260">
    <property type="match status" value="1"/>
</dbReference>
<dbReference type="EMBL" id="JAARYD010000006">
    <property type="protein sequence ID" value="MBC2177649.1"/>
    <property type="molecule type" value="Genomic_DNA"/>
</dbReference>
<comment type="pathway">
    <text evidence="3 18">Amino-acid biosynthesis; L-methionine biosynthesis via de novo pathway; L-homoserine from L-aspartate: step 3/3.</text>
</comment>
<keyword evidence="12" id="KW-0520">NAD</keyword>
<keyword evidence="10 17" id="KW-0521">NADP</keyword>
<evidence type="ECO:0000313" key="23">
    <source>
        <dbReference type="EMBL" id="MBC1332551.1"/>
    </source>
</evidence>
<evidence type="ECO:0000313" key="37">
    <source>
        <dbReference type="Proteomes" id="UP000541955"/>
    </source>
</evidence>
<evidence type="ECO:0000313" key="27">
    <source>
        <dbReference type="EMBL" id="MBC1616268.1"/>
    </source>
</evidence>
<evidence type="ECO:0000259" key="20">
    <source>
        <dbReference type="PROSITE" id="PS51671"/>
    </source>
</evidence>
<evidence type="ECO:0000313" key="22">
    <source>
        <dbReference type="EMBL" id="MBC1317891.1"/>
    </source>
</evidence>
<evidence type="ECO:0000256" key="10">
    <source>
        <dbReference type="ARBA" id="ARBA00022857"/>
    </source>
</evidence>
<feature type="binding site" evidence="17">
    <location>
        <position position="106"/>
    </location>
    <ligand>
        <name>NADPH</name>
        <dbReference type="ChEBI" id="CHEBI:57783"/>
    </ligand>
</feature>
<dbReference type="SUPFAM" id="SSF55347">
    <property type="entry name" value="Glyceraldehyde-3-phosphate dehydrogenase-like, C-terminal domain"/>
    <property type="match status" value="1"/>
</dbReference>
<evidence type="ECO:0000256" key="8">
    <source>
        <dbReference type="ARBA" id="ARBA00022697"/>
    </source>
</evidence>
<protein>
    <recommendedName>
        <fullName evidence="6 18">Homoserine dehydrogenase</fullName>
        <ecNumber evidence="5 18">1.1.1.3</ecNumber>
    </recommendedName>
</protein>
<evidence type="ECO:0000313" key="36">
    <source>
        <dbReference type="Proteomes" id="UP000541735"/>
    </source>
</evidence>
<evidence type="ECO:0000256" key="18">
    <source>
        <dbReference type="RuleBase" id="RU000579"/>
    </source>
</evidence>
<dbReference type="InterPro" id="IPR036291">
    <property type="entry name" value="NAD(P)-bd_dom_sf"/>
</dbReference>
<proteinExistence type="inferred from homology"/>
<evidence type="ECO:0000256" key="13">
    <source>
        <dbReference type="ARBA" id="ARBA00023053"/>
    </source>
</evidence>
<dbReference type="EMBL" id="JAARZA010000005">
    <property type="protein sequence ID" value="MBC2241284.1"/>
    <property type="molecule type" value="Genomic_DNA"/>
</dbReference>
<evidence type="ECO:0000313" key="34">
    <source>
        <dbReference type="Proteomes" id="UP000532866"/>
    </source>
</evidence>
<dbReference type="Proteomes" id="UP000029844">
    <property type="component" value="Unassembled WGS sequence"/>
</dbReference>
<dbReference type="PROSITE" id="PS01042">
    <property type="entry name" value="HOMOSER_DHGENASE"/>
    <property type="match status" value="1"/>
</dbReference>
<dbReference type="NCBIfam" id="NF004976">
    <property type="entry name" value="PRK06349.1"/>
    <property type="match status" value="1"/>
</dbReference>
<evidence type="ECO:0000313" key="24">
    <source>
        <dbReference type="EMBL" id="MBC1401255.1"/>
    </source>
</evidence>
<evidence type="ECO:0000256" key="4">
    <source>
        <dbReference type="ARBA" id="ARBA00006753"/>
    </source>
</evidence>
<name>A0A099W2B4_9LIST</name>
<evidence type="ECO:0000256" key="17">
    <source>
        <dbReference type="PIRSR" id="PIRSR000098-2"/>
    </source>
</evidence>
<dbReference type="GO" id="GO:0004412">
    <property type="term" value="F:homoserine dehydrogenase activity"/>
    <property type="evidence" value="ECO:0007669"/>
    <property type="project" value="UniProtKB-EC"/>
</dbReference>
<evidence type="ECO:0000256" key="15">
    <source>
        <dbReference type="ARBA" id="ARBA00048841"/>
    </source>
</evidence>
<dbReference type="EMBL" id="JAAROL010000004">
    <property type="protein sequence ID" value="MBC1332551.1"/>
    <property type="molecule type" value="Genomic_DNA"/>
</dbReference>
<evidence type="ECO:0000256" key="1">
    <source>
        <dbReference type="ARBA" id="ARBA00001920"/>
    </source>
</evidence>
<dbReference type="GO" id="GO:0050661">
    <property type="term" value="F:NADP binding"/>
    <property type="evidence" value="ECO:0007669"/>
    <property type="project" value="InterPro"/>
</dbReference>
<feature type="binding site" evidence="17">
    <location>
        <position position="191"/>
    </location>
    <ligand>
        <name>L-homoserine</name>
        <dbReference type="ChEBI" id="CHEBI:57476"/>
    </ligand>
</feature>
<evidence type="ECO:0000313" key="25">
    <source>
        <dbReference type="EMBL" id="MBC1491619.1"/>
    </source>
</evidence>
<dbReference type="FunFam" id="3.30.360.10:FF:000005">
    <property type="entry name" value="Homoserine dehydrogenase"/>
    <property type="match status" value="1"/>
</dbReference>
<dbReference type="SUPFAM" id="SSF51735">
    <property type="entry name" value="NAD(P)-binding Rossmann-fold domains"/>
    <property type="match status" value="1"/>
</dbReference>
<dbReference type="Proteomes" id="UP000541735">
    <property type="component" value="Unassembled WGS sequence"/>
</dbReference>
<evidence type="ECO:0000313" key="30">
    <source>
        <dbReference type="EMBL" id="MBC2241284.1"/>
    </source>
</evidence>
<dbReference type="RefSeq" id="WP_036087305.1">
    <property type="nucleotide sequence ID" value="NZ_CBCSHQ010000003.1"/>
</dbReference>
<comment type="pathway">
    <text evidence="2 18">Amino-acid biosynthesis; L-threonine biosynthesis; L-threonine from L-aspartate: step 3/5.</text>
</comment>
<evidence type="ECO:0000256" key="2">
    <source>
        <dbReference type="ARBA" id="ARBA00005056"/>
    </source>
</evidence>
<evidence type="ECO:0000313" key="44">
    <source>
        <dbReference type="Proteomes" id="UP000574104"/>
    </source>
</evidence>
<dbReference type="InterPro" id="IPR019811">
    <property type="entry name" value="HDH_CS"/>
</dbReference>
<keyword evidence="13" id="KW-0915">Sodium</keyword>
<dbReference type="PROSITE" id="PS51671">
    <property type="entry name" value="ACT"/>
    <property type="match status" value="1"/>
</dbReference>
<dbReference type="Proteomes" id="UP000543379">
    <property type="component" value="Unassembled WGS sequence"/>
</dbReference>
<dbReference type="OrthoDB" id="9808167at2"/>
<evidence type="ECO:0000313" key="28">
    <source>
        <dbReference type="EMBL" id="MBC1779868.1"/>
    </source>
</evidence>
<dbReference type="Pfam" id="PF00742">
    <property type="entry name" value="Homoserine_dh"/>
    <property type="match status" value="1"/>
</dbReference>
<evidence type="ECO:0000313" key="26">
    <source>
        <dbReference type="EMBL" id="MBC1562845.1"/>
    </source>
</evidence>
<dbReference type="Proteomes" id="UP000544413">
    <property type="component" value="Unassembled WGS sequence"/>
</dbReference>
<comment type="catalytic activity">
    <reaction evidence="15">
        <text>L-homoserine + NADP(+) = L-aspartate 4-semialdehyde + NADPH + H(+)</text>
        <dbReference type="Rhea" id="RHEA:15761"/>
        <dbReference type="ChEBI" id="CHEBI:15378"/>
        <dbReference type="ChEBI" id="CHEBI:57476"/>
        <dbReference type="ChEBI" id="CHEBI:57783"/>
        <dbReference type="ChEBI" id="CHEBI:58349"/>
        <dbReference type="ChEBI" id="CHEBI:537519"/>
        <dbReference type="EC" id="1.1.1.3"/>
    </reaction>
    <physiologicalReaction direction="right-to-left" evidence="15">
        <dbReference type="Rhea" id="RHEA:15763"/>
    </physiologicalReaction>
</comment>
<dbReference type="Proteomes" id="UP000533953">
    <property type="component" value="Unassembled WGS sequence"/>
</dbReference>
<keyword evidence="7 18" id="KW-0028">Amino-acid biosynthesis</keyword>
<dbReference type="PANTHER" id="PTHR43331:SF1">
    <property type="entry name" value="HOMOSERINE DEHYDROGENASE"/>
    <property type="match status" value="1"/>
</dbReference>
<evidence type="ECO:0000256" key="16">
    <source>
        <dbReference type="PIRSR" id="PIRSR000098-1"/>
    </source>
</evidence>
<dbReference type="InterPro" id="IPR001342">
    <property type="entry name" value="HDH_cat"/>
</dbReference>
<evidence type="ECO:0000313" key="41">
    <source>
        <dbReference type="Proteomes" id="UP000547643"/>
    </source>
</evidence>
<feature type="binding site" evidence="17">
    <location>
        <begin position="10"/>
        <end position="17"/>
    </location>
    <ligand>
        <name>NADP(+)</name>
        <dbReference type="ChEBI" id="CHEBI:58349"/>
    </ligand>
</feature>
<organism evidence="21 33">
    <name type="scientific">Listeria booriae</name>
    <dbReference type="NCBI Taxonomy" id="1552123"/>
    <lineage>
        <taxon>Bacteria</taxon>
        <taxon>Bacillati</taxon>
        <taxon>Bacillota</taxon>
        <taxon>Bacilli</taxon>
        <taxon>Bacillales</taxon>
        <taxon>Listeriaceae</taxon>
        <taxon>Listeria</taxon>
    </lineage>
</organism>
<comment type="cofactor">
    <cofactor evidence="1">
        <name>a metal cation</name>
        <dbReference type="ChEBI" id="CHEBI:25213"/>
    </cofactor>
</comment>
<dbReference type="Pfam" id="PF01842">
    <property type="entry name" value="ACT"/>
    <property type="match status" value="1"/>
</dbReference>
<evidence type="ECO:0000256" key="7">
    <source>
        <dbReference type="ARBA" id="ARBA00022605"/>
    </source>
</evidence>
<dbReference type="eggNOG" id="COG0460">
    <property type="taxonomic scope" value="Bacteria"/>
</dbReference>
<comment type="similarity">
    <text evidence="4 19">Belongs to the homoserine dehydrogenase family.</text>
</comment>
<dbReference type="Gene3D" id="3.40.50.720">
    <property type="entry name" value="NAD(P)-binding Rossmann-like Domain"/>
    <property type="match status" value="1"/>
</dbReference>
<dbReference type="FunFam" id="3.40.50.720:FF:000062">
    <property type="entry name" value="Homoserine dehydrogenase"/>
    <property type="match status" value="1"/>
</dbReference>
<dbReference type="PIRSF" id="PIRSF000098">
    <property type="entry name" value="Homoser_dehydrog"/>
    <property type="match status" value="1"/>
</dbReference>
<dbReference type="InterPro" id="IPR002912">
    <property type="entry name" value="ACT_dom"/>
</dbReference>
<evidence type="ECO:0000256" key="6">
    <source>
        <dbReference type="ARBA" id="ARBA00013376"/>
    </source>
</evidence>
<keyword evidence="8 18" id="KW-0791">Threonine biosynthesis</keyword>
<dbReference type="GO" id="GO:0046872">
    <property type="term" value="F:metal ion binding"/>
    <property type="evidence" value="ECO:0007669"/>
    <property type="project" value="UniProtKB-KW"/>
</dbReference>
<evidence type="ECO:0000313" key="32">
    <source>
        <dbReference type="EMBL" id="MBC2373235.1"/>
    </source>
</evidence>
<evidence type="ECO:0000313" key="21">
    <source>
        <dbReference type="EMBL" id="KGL38876.1"/>
    </source>
</evidence>
<dbReference type="Proteomes" id="UP000547643">
    <property type="component" value="Unassembled WGS sequence"/>
</dbReference>
<dbReference type="GO" id="GO:0009086">
    <property type="term" value="P:methionine biosynthetic process"/>
    <property type="evidence" value="ECO:0007669"/>
    <property type="project" value="UniProtKB-KW"/>
</dbReference>
<evidence type="ECO:0000313" key="29">
    <source>
        <dbReference type="EMBL" id="MBC2177649.1"/>
    </source>
</evidence>
<dbReference type="Proteomes" id="UP000574104">
    <property type="component" value="Unassembled WGS sequence"/>
</dbReference>
<evidence type="ECO:0000313" key="38">
    <source>
        <dbReference type="Proteomes" id="UP000543379"/>
    </source>
</evidence>
<dbReference type="SUPFAM" id="SSF55021">
    <property type="entry name" value="ACT-like"/>
    <property type="match status" value="1"/>
</dbReference>
<evidence type="ECO:0000313" key="43">
    <source>
        <dbReference type="Proteomes" id="UP000553016"/>
    </source>
</evidence>
<dbReference type="EMBL" id="JAARRW010000005">
    <property type="protein sequence ID" value="MBC1562845.1"/>
    <property type="molecule type" value="Genomic_DNA"/>
</dbReference>
<dbReference type="AlphaFoldDB" id="A0A099W2B4"/>
<evidence type="ECO:0000256" key="9">
    <source>
        <dbReference type="ARBA" id="ARBA00022723"/>
    </source>
</evidence>
<keyword evidence="11 18" id="KW-0560">Oxidoreductase</keyword>
<dbReference type="Pfam" id="PF03447">
    <property type="entry name" value="NAD_binding_3"/>
    <property type="match status" value="1"/>
</dbReference>